<dbReference type="Gene3D" id="3.90.550.10">
    <property type="entry name" value="Spore Coat Polysaccharide Biosynthesis Protein SpsA, Chain A"/>
    <property type="match status" value="1"/>
</dbReference>
<dbReference type="PANTHER" id="PTHR43777:SF1">
    <property type="entry name" value="MOLYBDENUM COFACTOR CYTIDYLYLTRANSFERASE"/>
    <property type="match status" value="1"/>
</dbReference>
<dbReference type="OrthoDB" id="285216at2"/>
<accession>E6U1B4</accession>
<dbReference type="HOGENOM" id="CLU_061980_4_1_9"/>
<protein>
    <submittedName>
        <fullName evidence="2">4-diphosphocytidyl-2C-methyl-D-erythritol synthase</fullName>
    </submittedName>
</protein>
<dbReference type="STRING" id="649639.Bcell_0885"/>
<dbReference type="EMBL" id="CP002394">
    <property type="protein sequence ID" value="ADU29161.1"/>
    <property type="molecule type" value="Genomic_DNA"/>
</dbReference>
<dbReference type="InterPro" id="IPR025877">
    <property type="entry name" value="MobA-like_NTP_Trfase"/>
</dbReference>
<evidence type="ECO:0000313" key="3">
    <source>
        <dbReference type="Proteomes" id="UP000001401"/>
    </source>
</evidence>
<dbReference type="Proteomes" id="UP000001401">
    <property type="component" value="Chromosome"/>
</dbReference>
<organism evidence="2 3">
    <name type="scientific">Evansella cellulosilytica (strain ATCC 21833 / DSM 2522 / FERM P-1141 / JCM 9156 / N-4)</name>
    <name type="common">Bacillus cellulosilyticus</name>
    <dbReference type="NCBI Taxonomy" id="649639"/>
    <lineage>
        <taxon>Bacteria</taxon>
        <taxon>Bacillati</taxon>
        <taxon>Bacillota</taxon>
        <taxon>Bacilli</taxon>
        <taxon>Bacillales</taxon>
        <taxon>Bacillaceae</taxon>
        <taxon>Evansella</taxon>
    </lineage>
</organism>
<dbReference type="AlphaFoldDB" id="E6U1B4"/>
<dbReference type="eggNOG" id="COG2068">
    <property type="taxonomic scope" value="Bacteria"/>
</dbReference>
<dbReference type="KEGG" id="bco:Bcell_0885"/>
<dbReference type="InterPro" id="IPR029044">
    <property type="entry name" value="Nucleotide-diphossugar_trans"/>
</dbReference>
<gene>
    <name evidence="2" type="ordered locus">Bcell_0885</name>
</gene>
<evidence type="ECO:0000313" key="2">
    <source>
        <dbReference type="EMBL" id="ADU29161.1"/>
    </source>
</evidence>
<feature type="domain" description="MobA-like NTP transferase" evidence="1">
    <location>
        <begin position="8"/>
        <end position="173"/>
    </location>
</feature>
<keyword evidence="3" id="KW-1185">Reference proteome</keyword>
<reference evidence="2 3" key="1">
    <citation type="submission" date="2010-12" db="EMBL/GenBank/DDBJ databases">
        <title>Complete sequence of Bacillus cellulosilyticus DSM 2522.</title>
        <authorList>
            <consortium name="US DOE Joint Genome Institute"/>
            <person name="Lucas S."/>
            <person name="Copeland A."/>
            <person name="Lapidus A."/>
            <person name="Cheng J.-F."/>
            <person name="Bruce D."/>
            <person name="Goodwin L."/>
            <person name="Pitluck S."/>
            <person name="Chertkov O."/>
            <person name="Detter J.C."/>
            <person name="Han C."/>
            <person name="Tapia R."/>
            <person name="Land M."/>
            <person name="Hauser L."/>
            <person name="Jeffries C."/>
            <person name="Kyrpides N."/>
            <person name="Ivanova N."/>
            <person name="Mikhailova N."/>
            <person name="Brumm P."/>
            <person name="Mead D."/>
            <person name="Woyke T."/>
        </authorList>
    </citation>
    <scope>NUCLEOTIDE SEQUENCE [LARGE SCALE GENOMIC DNA]</scope>
    <source>
        <strain evidence="3">ATCC 21833 / DSM 2522 / FERM P-1141 / JCM 9156 / N-4</strain>
    </source>
</reference>
<sequence length="204" mass="23028">MIKEDISAIILAAGTSTRMGTEKQLLPIRGQLMLEHVIETVNAHRFKEIVVIVGHKGNEIRQAVRTEDDRLRWVMNDHFVKGQSTSFNCGINSVTKTIPSAIVFLADQPFISKETISTIILKGRKLAEKKTDPYVIRPLYNGQQGHPVFIGNVHQLPLPFLASDKGGKVYIEKIKTVEKLEVNDPNVVFDIDTKEDYEHVIKKK</sequence>
<dbReference type="GO" id="GO:0016779">
    <property type="term" value="F:nucleotidyltransferase activity"/>
    <property type="evidence" value="ECO:0007669"/>
    <property type="project" value="UniProtKB-ARBA"/>
</dbReference>
<dbReference type="SUPFAM" id="SSF53448">
    <property type="entry name" value="Nucleotide-diphospho-sugar transferases"/>
    <property type="match status" value="1"/>
</dbReference>
<evidence type="ECO:0000259" key="1">
    <source>
        <dbReference type="Pfam" id="PF12804"/>
    </source>
</evidence>
<name>E6U1B4_EVAC2</name>
<dbReference type="Pfam" id="PF12804">
    <property type="entry name" value="NTP_transf_3"/>
    <property type="match status" value="1"/>
</dbReference>
<dbReference type="CDD" id="cd04182">
    <property type="entry name" value="GT_2_like_f"/>
    <property type="match status" value="1"/>
</dbReference>
<proteinExistence type="predicted"/>
<dbReference type="RefSeq" id="WP_013487502.1">
    <property type="nucleotide sequence ID" value="NC_014829.1"/>
</dbReference>
<dbReference type="PANTHER" id="PTHR43777">
    <property type="entry name" value="MOLYBDENUM COFACTOR CYTIDYLYLTRANSFERASE"/>
    <property type="match status" value="1"/>
</dbReference>